<evidence type="ECO:0008006" key="3">
    <source>
        <dbReference type="Google" id="ProtNLM"/>
    </source>
</evidence>
<comment type="caution">
    <text evidence="1">The sequence shown here is derived from an EMBL/GenBank/DDBJ whole genome shotgun (WGS) entry which is preliminary data.</text>
</comment>
<reference evidence="1 2" key="1">
    <citation type="submission" date="2021-03" db="EMBL/GenBank/DDBJ databases">
        <title>Genomic Encyclopedia of Type Strains, Phase IV (KMG-IV): sequencing the most valuable type-strain genomes for metagenomic binning, comparative biology and taxonomic classification.</title>
        <authorList>
            <person name="Goeker M."/>
        </authorList>
    </citation>
    <scope>NUCLEOTIDE SEQUENCE [LARGE SCALE GENOMIC DNA]</scope>
    <source>
        <strain evidence="1 2">DSM 13372</strain>
    </source>
</reference>
<gene>
    <name evidence="1" type="ORF">J2Z31_004200</name>
</gene>
<dbReference type="RefSeq" id="WP_234939549.1">
    <property type="nucleotide sequence ID" value="NZ_JAGILA010000006.1"/>
</dbReference>
<organism evidence="1 2">
    <name type="scientific">Sinorhizobium kostiense</name>
    <dbReference type="NCBI Taxonomy" id="76747"/>
    <lineage>
        <taxon>Bacteria</taxon>
        <taxon>Pseudomonadati</taxon>
        <taxon>Pseudomonadota</taxon>
        <taxon>Alphaproteobacteria</taxon>
        <taxon>Hyphomicrobiales</taxon>
        <taxon>Rhizobiaceae</taxon>
        <taxon>Sinorhizobium/Ensifer group</taxon>
        <taxon>Sinorhizobium</taxon>
    </lineage>
</organism>
<keyword evidence="2" id="KW-1185">Reference proteome</keyword>
<evidence type="ECO:0000313" key="2">
    <source>
        <dbReference type="Proteomes" id="UP000730739"/>
    </source>
</evidence>
<dbReference type="Proteomes" id="UP000730739">
    <property type="component" value="Unassembled WGS sequence"/>
</dbReference>
<evidence type="ECO:0000313" key="1">
    <source>
        <dbReference type="EMBL" id="MBP2237677.1"/>
    </source>
</evidence>
<accession>A0ABS4R769</accession>
<sequence>MSFDRLLGIDVGFSKSRPTTGIAWSVAGELGAAKTHTDWERRQQKIPPATIFSVIAIDGPLTPPDAPDDLARLCERLFIRGAFQTRCKPVLSHHGYGRALRKAAAETAAQVTHLAAATPIGQAVIPSTAIIEAFPNAFLGVLLGDERFGTSQAAKRKKFDWLYDHAVESGVFAKLLEFIGWSDDRVLQRLTDERDHERRAAWICLMTAACAAVGKAEAIGDEAGGWIWLPPAELWADWARRALAENRAAQMCSRPLARAARQTRAPLMS</sequence>
<protein>
    <recommendedName>
        <fullName evidence="3">DUF429 domain-containing protein</fullName>
    </recommendedName>
</protein>
<proteinExistence type="predicted"/>
<name>A0ABS4R769_9HYPH</name>
<dbReference type="EMBL" id="JAGILA010000006">
    <property type="protein sequence ID" value="MBP2237677.1"/>
    <property type="molecule type" value="Genomic_DNA"/>
</dbReference>